<gene>
    <name evidence="1" type="ORF">K505DRAFT_138790</name>
</gene>
<dbReference type="Proteomes" id="UP000799757">
    <property type="component" value="Unassembled WGS sequence"/>
</dbReference>
<name>A0A6A6WS76_9PLEO</name>
<keyword evidence="2" id="KW-1185">Reference proteome</keyword>
<dbReference type="AlphaFoldDB" id="A0A6A6WS76"/>
<dbReference type="OrthoDB" id="17262at2759"/>
<proteinExistence type="predicted"/>
<reference evidence="1" key="1">
    <citation type="journal article" date="2020" name="Stud. Mycol.">
        <title>101 Dothideomycetes genomes: a test case for predicting lifestyles and emergence of pathogens.</title>
        <authorList>
            <person name="Haridas S."/>
            <person name="Albert R."/>
            <person name="Binder M."/>
            <person name="Bloem J."/>
            <person name="Labutti K."/>
            <person name="Salamov A."/>
            <person name="Andreopoulos B."/>
            <person name="Baker S."/>
            <person name="Barry K."/>
            <person name="Bills G."/>
            <person name="Bluhm B."/>
            <person name="Cannon C."/>
            <person name="Castanera R."/>
            <person name="Culley D."/>
            <person name="Daum C."/>
            <person name="Ezra D."/>
            <person name="Gonzalez J."/>
            <person name="Henrissat B."/>
            <person name="Kuo A."/>
            <person name="Liang C."/>
            <person name="Lipzen A."/>
            <person name="Lutzoni F."/>
            <person name="Magnuson J."/>
            <person name="Mondo S."/>
            <person name="Nolan M."/>
            <person name="Ohm R."/>
            <person name="Pangilinan J."/>
            <person name="Park H.-J."/>
            <person name="Ramirez L."/>
            <person name="Alfaro M."/>
            <person name="Sun H."/>
            <person name="Tritt A."/>
            <person name="Yoshinaga Y."/>
            <person name="Zwiers L.-H."/>
            <person name="Turgeon B."/>
            <person name="Goodwin S."/>
            <person name="Spatafora J."/>
            <person name="Crous P."/>
            <person name="Grigoriev I."/>
        </authorList>
    </citation>
    <scope>NUCLEOTIDE SEQUENCE</scope>
    <source>
        <strain evidence="1">CBS 109.77</strain>
    </source>
</reference>
<accession>A0A6A6WS76</accession>
<dbReference type="Gene3D" id="3.40.50.1010">
    <property type="entry name" value="5'-nuclease"/>
    <property type="match status" value="1"/>
</dbReference>
<dbReference type="InterPro" id="IPR029060">
    <property type="entry name" value="PIN-like_dom_sf"/>
</dbReference>
<dbReference type="PANTHER" id="PTHR11081">
    <property type="entry name" value="FLAP ENDONUCLEASE FAMILY MEMBER"/>
    <property type="match status" value="1"/>
</dbReference>
<dbReference type="SUPFAM" id="SSF88723">
    <property type="entry name" value="PIN domain-like"/>
    <property type="match status" value="1"/>
</dbReference>
<evidence type="ECO:0000313" key="2">
    <source>
        <dbReference type="Proteomes" id="UP000799757"/>
    </source>
</evidence>
<evidence type="ECO:0000313" key="1">
    <source>
        <dbReference type="EMBL" id="KAF2786765.1"/>
    </source>
</evidence>
<dbReference type="EMBL" id="MU002409">
    <property type="protein sequence ID" value="KAF2786765.1"/>
    <property type="molecule type" value="Genomic_DNA"/>
</dbReference>
<dbReference type="PRINTS" id="PR00853">
    <property type="entry name" value="XPGRADSUPER"/>
</dbReference>
<dbReference type="PANTHER" id="PTHR11081:SF32">
    <property type="entry name" value="POST-TRANSCRIPTIONAL REGULATOR MKT1"/>
    <property type="match status" value="1"/>
</dbReference>
<organism evidence="1 2">
    <name type="scientific">Melanomma pulvis-pyrius CBS 109.77</name>
    <dbReference type="NCBI Taxonomy" id="1314802"/>
    <lineage>
        <taxon>Eukaryota</taxon>
        <taxon>Fungi</taxon>
        <taxon>Dikarya</taxon>
        <taxon>Ascomycota</taxon>
        <taxon>Pezizomycotina</taxon>
        <taxon>Dothideomycetes</taxon>
        <taxon>Pleosporomycetidae</taxon>
        <taxon>Pleosporales</taxon>
        <taxon>Melanommataceae</taxon>
        <taxon>Melanomma</taxon>
    </lineage>
</organism>
<dbReference type="CDD" id="cd09858">
    <property type="entry name" value="PIN_MKT1"/>
    <property type="match status" value="1"/>
</dbReference>
<protein>
    <submittedName>
        <fullName evidence="1">Uncharacterized protein</fullName>
    </submittedName>
</protein>
<dbReference type="InterPro" id="IPR006084">
    <property type="entry name" value="XPG/Rad2"/>
</dbReference>
<sequence>MIRDFENWNTTLGEASQLEELRGVNVAIDAADYLNTRILNHPRAKEPLVPALGGLPLGLTPHIEDDLHKFESLQIKPFFVFSGLDLVKQEDPFHQRREGSIVNAHAWSLYDGHQAEESVAKFGESTYVTPEDLFRALQSILTAKNIPFQVAPYSAWAQVSARPSLCASHRACD</sequence>
<dbReference type="GO" id="GO:0003730">
    <property type="term" value="F:mRNA 3'-UTR binding"/>
    <property type="evidence" value="ECO:0007669"/>
    <property type="project" value="TreeGrafter"/>
</dbReference>